<evidence type="ECO:0000313" key="5">
    <source>
        <dbReference type="Proteomes" id="UP000603434"/>
    </source>
</evidence>
<dbReference type="InterPro" id="IPR050330">
    <property type="entry name" value="Bact_OuterMem_StrucFunc"/>
</dbReference>
<proteinExistence type="predicted"/>
<dbReference type="CDD" id="cd07185">
    <property type="entry name" value="OmpA_C-like"/>
    <property type="match status" value="1"/>
</dbReference>
<gene>
    <name evidence="4" type="ORF">H8E23_08485</name>
</gene>
<keyword evidence="1 2" id="KW-0472">Membrane</keyword>
<dbReference type="GO" id="GO:0016020">
    <property type="term" value="C:membrane"/>
    <property type="evidence" value="ECO:0007669"/>
    <property type="project" value="UniProtKB-UniRule"/>
</dbReference>
<dbReference type="PROSITE" id="PS51123">
    <property type="entry name" value="OMPA_2"/>
    <property type="match status" value="1"/>
</dbReference>
<dbReference type="Gene3D" id="3.30.1330.60">
    <property type="entry name" value="OmpA-like domain"/>
    <property type="match status" value="1"/>
</dbReference>
<evidence type="ECO:0000259" key="3">
    <source>
        <dbReference type="PROSITE" id="PS51123"/>
    </source>
</evidence>
<keyword evidence="2" id="KW-1133">Transmembrane helix</keyword>
<evidence type="ECO:0000313" key="4">
    <source>
        <dbReference type="EMBL" id="MBC8361419.1"/>
    </source>
</evidence>
<dbReference type="EMBL" id="JACNJH010000134">
    <property type="protein sequence ID" value="MBC8361419.1"/>
    <property type="molecule type" value="Genomic_DNA"/>
</dbReference>
<feature type="domain" description="OmpA-like" evidence="3">
    <location>
        <begin position="110"/>
        <end position="231"/>
    </location>
</feature>
<protein>
    <submittedName>
        <fullName evidence="4">OmpA family protein</fullName>
    </submittedName>
</protein>
<dbReference type="PANTHER" id="PTHR30329:SF21">
    <property type="entry name" value="LIPOPROTEIN YIAD-RELATED"/>
    <property type="match status" value="1"/>
</dbReference>
<sequence>MARKKRKTDAKGPDIGIVMTVSLFLILLTFFILLNSIAVLDENKTRLAIGSLIGAFGGLPGGLSPLATGDSILPPTAPIVDAELTVEELLAYMHKDKPIYAGRIKTAKIKGGELISINANDLFAEDRSGINPSIALLLNKLGSLISQGDYPLEIIGHTDDSAPQEKGYTSNWELSSLMALRVLAYFISEHKIAPERISAYGYGATRPVASNESVHSRVKNRRVEIVLRHRAPAYVKRIFNKKSSGYFTYKKFDFKIF</sequence>
<dbReference type="PANTHER" id="PTHR30329">
    <property type="entry name" value="STATOR ELEMENT OF FLAGELLAR MOTOR COMPLEX"/>
    <property type="match status" value="1"/>
</dbReference>
<keyword evidence="2" id="KW-0812">Transmembrane</keyword>
<comment type="caution">
    <text evidence="4">The sequence shown here is derived from an EMBL/GenBank/DDBJ whole genome shotgun (WGS) entry which is preliminary data.</text>
</comment>
<dbReference type="Pfam" id="PF00691">
    <property type="entry name" value="OmpA"/>
    <property type="match status" value="1"/>
</dbReference>
<dbReference type="Proteomes" id="UP000603434">
    <property type="component" value="Unassembled WGS sequence"/>
</dbReference>
<organism evidence="4 5">
    <name type="scientific">Candidatus Desulfatibia profunda</name>
    <dbReference type="NCBI Taxonomy" id="2841695"/>
    <lineage>
        <taxon>Bacteria</taxon>
        <taxon>Pseudomonadati</taxon>
        <taxon>Thermodesulfobacteriota</taxon>
        <taxon>Desulfobacteria</taxon>
        <taxon>Desulfobacterales</taxon>
        <taxon>Desulfobacterales incertae sedis</taxon>
        <taxon>Candidatus Desulfatibia</taxon>
    </lineage>
</organism>
<dbReference type="InterPro" id="IPR006665">
    <property type="entry name" value="OmpA-like"/>
</dbReference>
<dbReference type="AlphaFoldDB" id="A0A8J6TLQ9"/>
<reference evidence="4 5" key="1">
    <citation type="submission" date="2020-08" db="EMBL/GenBank/DDBJ databases">
        <title>Bridging the membrane lipid divide: bacteria of the FCB group superphylum have the potential to synthesize archaeal ether lipids.</title>
        <authorList>
            <person name="Villanueva L."/>
            <person name="Von Meijenfeldt F.A.B."/>
            <person name="Westbye A.B."/>
            <person name="Yadav S."/>
            <person name="Hopmans E.C."/>
            <person name="Dutilh B.E."/>
            <person name="Sinninghe Damste J.S."/>
        </authorList>
    </citation>
    <scope>NUCLEOTIDE SEQUENCE [LARGE SCALE GENOMIC DNA]</scope>
    <source>
        <strain evidence="4">NIOZ-UU30</strain>
    </source>
</reference>
<evidence type="ECO:0000256" key="1">
    <source>
        <dbReference type="PROSITE-ProRule" id="PRU00473"/>
    </source>
</evidence>
<feature type="transmembrane region" description="Helical" evidence="2">
    <location>
        <begin position="12"/>
        <end position="34"/>
    </location>
</feature>
<evidence type="ECO:0000256" key="2">
    <source>
        <dbReference type="SAM" id="Phobius"/>
    </source>
</evidence>
<dbReference type="SUPFAM" id="SSF103088">
    <property type="entry name" value="OmpA-like"/>
    <property type="match status" value="1"/>
</dbReference>
<accession>A0A8J6TLQ9</accession>
<dbReference type="InterPro" id="IPR036737">
    <property type="entry name" value="OmpA-like_sf"/>
</dbReference>
<name>A0A8J6TLQ9_9BACT</name>